<accession>A0A2T1E2D6</accession>
<dbReference type="AlphaFoldDB" id="A0A2T1E2D6"/>
<reference evidence="3" key="1">
    <citation type="submission" date="2018-02" db="EMBL/GenBank/DDBJ databases">
        <authorList>
            <person name="Moore K."/>
            <person name="Momper L."/>
        </authorList>
    </citation>
    <scope>NUCLEOTIDE SEQUENCE [LARGE SCALE GENOMIC DNA]</scope>
    <source>
        <strain evidence="3">ULC18</strain>
    </source>
</reference>
<feature type="region of interest" description="Disordered" evidence="1">
    <location>
        <begin position="115"/>
        <end position="152"/>
    </location>
</feature>
<name>A0A2T1E2D6_9CYAN</name>
<comment type="caution">
    <text evidence="2">The sequence shown here is derived from an EMBL/GenBank/DDBJ whole genome shotgun (WGS) entry which is preliminary data.</text>
</comment>
<protein>
    <submittedName>
        <fullName evidence="2">Uncharacterized protein</fullName>
    </submittedName>
</protein>
<evidence type="ECO:0000313" key="2">
    <source>
        <dbReference type="EMBL" id="PSB26860.1"/>
    </source>
</evidence>
<feature type="compositionally biased region" description="Basic and acidic residues" evidence="1">
    <location>
        <begin position="128"/>
        <end position="141"/>
    </location>
</feature>
<proteinExistence type="predicted"/>
<feature type="compositionally biased region" description="Pro residues" evidence="1">
    <location>
        <begin position="24"/>
        <end position="37"/>
    </location>
</feature>
<feature type="region of interest" description="Disordered" evidence="1">
    <location>
        <begin position="1"/>
        <end position="42"/>
    </location>
</feature>
<organism evidence="2 3">
    <name type="scientific">Stenomitos frigidus ULC18</name>
    <dbReference type="NCBI Taxonomy" id="2107698"/>
    <lineage>
        <taxon>Bacteria</taxon>
        <taxon>Bacillati</taxon>
        <taxon>Cyanobacteriota</taxon>
        <taxon>Cyanophyceae</taxon>
        <taxon>Leptolyngbyales</taxon>
        <taxon>Leptolyngbyaceae</taxon>
        <taxon>Stenomitos</taxon>
    </lineage>
</organism>
<keyword evidence="3" id="KW-1185">Reference proteome</keyword>
<dbReference type="EMBL" id="PVWK01000099">
    <property type="protein sequence ID" value="PSB26860.1"/>
    <property type="molecule type" value="Genomic_DNA"/>
</dbReference>
<gene>
    <name evidence="2" type="ORF">C7B82_18620</name>
</gene>
<dbReference type="OrthoDB" id="427053at2"/>
<evidence type="ECO:0000313" key="3">
    <source>
        <dbReference type="Proteomes" id="UP000239576"/>
    </source>
</evidence>
<sequence>MVGFIKGIFGAKQTAKTESTQPPEAAPKPQAPKPQTPKPQAFYLDSSDAKTLGDIDYMQAAREIKRSFPKTLGGEVLRTTSIVSSVQRSQAQKEQQAIALQRSQATVKPTATFAAQPVSGWTTPKADNAPKIKDPKERRSQDSSLDPFRAMARDIQKANIRKY</sequence>
<reference evidence="2 3" key="2">
    <citation type="submission" date="2018-03" db="EMBL/GenBank/DDBJ databases">
        <title>The ancient ancestry and fast evolution of plastids.</title>
        <authorList>
            <person name="Moore K.R."/>
            <person name="Magnabosco C."/>
            <person name="Momper L."/>
            <person name="Gold D.A."/>
            <person name="Bosak T."/>
            <person name="Fournier G.P."/>
        </authorList>
    </citation>
    <scope>NUCLEOTIDE SEQUENCE [LARGE SCALE GENOMIC DNA]</scope>
    <source>
        <strain evidence="2 3">ULC18</strain>
    </source>
</reference>
<dbReference type="Proteomes" id="UP000239576">
    <property type="component" value="Unassembled WGS sequence"/>
</dbReference>
<evidence type="ECO:0000256" key="1">
    <source>
        <dbReference type="SAM" id="MobiDB-lite"/>
    </source>
</evidence>
<dbReference type="RefSeq" id="WP_106257773.1">
    <property type="nucleotide sequence ID" value="NZ_CAWNSW010000139.1"/>
</dbReference>